<dbReference type="EC" id="4.2.1.1" evidence="4 10"/>
<evidence type="ECO:0000313" key="12">
    <source>
        <dbReference type="EMBL" id="MFD2182655.1"/>
    </source>
</evidence>
<keyword evidence="7 10" id="KW-0862">Zinc</keyword>
<sequence>MKLDRRHTLKALAGLALCPLCAPSGFAAETGHAHWGYEGAGGPSHWGDLDAASKVCSVGSQQSPIDIDHTIRAELSPLDIKWGPDVAAIVNNGHTIQVNVPAGSTLTLDGKSYTLLQYHFHRPSEHTVGGKAFPMEVHFVHRNDAGGLAVVGVLMTEGAGNAAFSQVVAAMPQHEGPPVPVSGSWPWKNASAPGMDPNAFLPKGRGYYRYTGSLTTPPCSETVEWLLMAEPVEVAAADVAAFAKLYAMNARPVQKLNRRFVLRGG</sequence>
<evidence type="ECO:0000256" key="1">
    <source>
        <dbReference type="ARBA" id="ARBA00001947"/>
    </source>
</evidence>
<evidence type="ECO:0000256" key="7">
    <source>
        <dbReference type="ARBA" id="ARBA00022833"/>
    </source>
</evidence>
<name>A0ABW5AKK4_9BRAD</name>
<evidence type="ECO:0000313" key="13">
    <source>
        <dbReference type="Proteomes" id="UP001597314"/>
    </source>
</evidence>
<dbReference type="InterPro" id="IPR023561">
    <property type="entry name" value="Carbonic_anhydrase_a-class"/>
</dbReference>
<reference evidence="13" key="1">
    <citation type="journal article" date="2019" name="Int. J. Syst. Evol. Microbiol.">
        <title>The Global Catalogue of Microorganisms (GCM) 10K type strain sequencing project: providing services to taxonomists for standard genome sequencing and annotation.</title>
        <authorList>
            <consortium name="The Broad Institute Genomics Platform"/>
            <consortium name="The Broad Institute Genome Sequencing Center for Infectious Disease"/>
            <person name="Wu L."/>
            <person name="Ma J."/>
        </authorList>
    </citation>
    <scope>NUCLEOTIDE SEQUENCE [LARGE SCALE GENOMIC DNA]</scope>
    <source>
        <strain evidence="13">CGMCC 1.6774</strain>
    </source>
</reference>
<comment type="function">
    <text evidence="2 10">Reversible hydration of carbon dioxide.</text>
</comment>
<dbReference type="PANTHER" id="PTHR18952:SF265">
    <property type="entry name" value="CARBONIC ANHYDRASE"/>
    <property type="match status" value="1"/>
</dbReference>
<dbReference type="Proteomes" id="UP001597314">
    <property type="component" value="Unassembled WGS sequence"/>
</dbReference>
<dbReference type="PANTHER" id="PTHR18952">
    <property type="entry name" value="CARBONIC ANHYDRASE"/>
    <property type="match status" value="1"/>
</dbReference>
<accession>A0ABW5AKK4</accession>
<dbReference type="EMBL" id="JBHUIW010000010">
    <property type="protein sequence ID" value="MFD2182655.1"/>
    <property type="molecule type" value="Genomic_DNA"/>
</dbReference>
<keyword evidence="13" id="KW-1185">Reference proteome</keyword>
<dbReference type="SMART" id="SM01057">
    <property type="entry name" value="Carb_anhydrase"/>
    <property type="match status" value="1"/>
</dbReference>
<dbReference type="Pfam" id="PF00194">
    <property type="entry name" value="Carb_anhydrase"/>
    <property type="match status" value="1"/>
</dbReference>
<keyword evidence="6 10" id="KW-0479">Metal-binding</keyword>
<keyword evidence="10" id="KW-0732">Signal</keyword>
<comment type="cofactor">
    <cofactor evidence="1 10">
        <name>Zn(2+)</name>
        <dbReference type="ChEBI" id="CHEBI:29105"/>
    </cofactor>
</comment>
<dbReference type="InterPro" id="IPR018338">
    <property type="entry name" value="Carbonic_anhydrase_a-class_CS"/>
</dbReference>
<feature type="chain" id="PRO_5044981664" description="Carbonic anhydrase" evidence="10">
    <location>
        <begin position="28"/>
        <end position="265"/>
    </location>
</feature>
<dbReference type="InterPro" id="IPR001148">
    <property type="entry name" value="CA_dom"/>
</dbReference>
<evidence type="ECO:0000256" key="2">
    <source>
        <dbReference type="ARBA" id="ARBA00002904"/>
    </source>
</evidence>
<dbReference type="CDD" id="cd03124">
    <property type="entry name" value="alpha_CA_prokaryotic_like"/>
    <property type="match status" value="1"/>
</dbReference>
<comment type="caution">
    <text evidence="12">The sequence shown here is derived from an EMBL/GenBank/DDBJ whole genome shotgun (WGS) entry which is preliminary data.</text>
</comment>
<evidence type="ECO:0000256" key="4">
    <source>
        <dbReference type="ARBA" id="ARBA00012925"/>
    </source>
</evidence>
<gene>
    <name evidence="12" type="ORF">ACFSOX_10865</name>
</gene>
<comment type="catalytic activity">
    <reaction evidence="9 10">
        <text>hydrogencarbonate + H(+) = CO2 + H2O</text>
        <dbReference type="Rhea" id="RHEA:10748"/>
        <dbReference type="ChEBI" id="CHEBI:15377"/>
        <dbReference type="ChEBI" id="CHEBI:15378"/>
        <dbReference type="ChEBI" id="CHEBI:16526"/>
        <dbReference type="ChEBI" id="CHEBI:17544"/>
        <dbReference type="EC" id="4.2.1.1"/>
    </reaction>
</comment>
<dbReference type="SUPFAM" id="SSF51069">
    <property type="entry name" value="Carbonic anhydrase"/>
    <property type="match status" value="1"/>
</dbReference>
<proteinExistence type="inferred from homology"/>
<evidence type="ECO:0000256" key="6">
    <source>
        <dbReference type="ARBA" id="ARBA00022723"/>
    </source>
</evidence>
<evidence type="ECO:0000259" key="11">
    <source>
        <dbReference type="PROSITE" id="PS51144"/>
    </source>
</evidence>
<protein>
    <recommendedName>
        <fullName evidence="5 10">Carbonic anhydrase</fullName>
        <ecNumber evidence="4 10">4.2.1.1</ecNumber>
    </recommendedName>
</protein>
<dbReference type="PROSITE" id="PS51144">
    <property type="entry name" value="ALPHA_CA_2"/>
    <property type="match status" value="1"/>
</dbReference>
<keyword evidence="8 10" id="KW-0456">Lyase</keyword>
<evidence type="ECO:0000256" key="8">
    <source>
        <dbReference type="ARBA" id="ARBA00023239"/>
    </source>
</evidence>
<feature type="domain" description="Alpha-carbonic anhydrase" evidence="11">
    <location>
        <begin position="33"/>
        <end position="265"/>
    </location>
</feature>
<evidence type="ECO:0000256" key="9">
    <source>
        <dbReference type="ARBA" id="ARBA00048348"/>
    </source>
</evidence>
<dbReference type="RefSeq" id="WP_378477828.1">
    <property type="nucleotide sequence ID" value="NZ_JBHUIW010000010.1"/>
</dbReference>
<evidence type="ECO:0000256" key="10">
    <source>
        <dbReference type="RuleBase" id="RU367011"/>
    </source>
</evidence>
<dbReference type="InterPro" id="IPR041891">
    <property type="entry name" value="Alpha_CA_prokaryot-like"/>
</dbReference>
<comment type="similarity">
    <text evidence="3 10">Belongs to the alpha-carbonic anhydrase family.</text>
</comment>
<dbReference type="Gene3D" id="3.10.200.10">
    <property type="entry name" value="Alpha carbonic anhydrase"/>
    <property type="match status" value="1"/>
</dbReference>
<evidence type="ECO:0000256" key="5">
    <source>
        <dbReference type="ARBA" id="ARBA00014628"/>
    </source>
</evidence>
<feature type="signal peptide" evidence="10">
    <location>
        <begin position="1"/>
        <end position="27"/>
    </location>
</feature>
<organism evidence="12 13">
    <name type="scientific">Rhodoplanes azumiensis</name>
    <dbReference type="NCBI Taxonomy" id="1897628"/>
    <lineage>
        <taxon>Bacteria</taxon>
        <taxon>Pseudomonadati</taxon>
        <taxon>Pseudomonadota</taxon>
        <taxon>Alphaproteobacteria</taxon>
        <taxon>Hyphomicrobiales</taxon>
        <taxon>Nitrobacteraceae</taxon>
        <taxon>Rhodoplanes</taxon>
    </lineage>
</organism>
<evidence type="ECO:0000256" key="3">
    <source>
        <dbReference type="ARBA" id="ARBA00010718"/>
    </source>
</evidence>
<dbReference type="InterPro" id="IPR036398">
    <property type="entry name" value="CA_dom_sf"/>
</dbReference>
<dbReference type="PROSITE" id="PS00162">
    <property type="entry name" value="ALPHA_CA_1"/>
    <property type="match status" value="1"/>
</dbReference>